<keyword evidence="1" id="KW-0472">Membrane</keyword>
<dbReference type="RefSeq" id="WP_230774740.1">
    <property type="nucleotide sequence ID" value="NZ_JAJNCT010000010.1"/>
</dbReference>
<reference evidence="2 3" key="1">
    <citation type="submission" date="2021-11" db="EMBL/GenBank/DDBJ databases">
        <title>Genome sequence.</title>
        <authorList>
            <person name="Sun Q."/>
        </authorList>
    </citation>
    <scope>NUCLEOTIDE SEQUENCE [LARGE SCALE GENOMIC DNA]</scope>
    <source>
        <strain evidence="2 3">KCTC 12005</strain>
    </source>
</reference>
<evidence type="ECO:0000256" key="1">
    <source>
        <dbReference type="SAM" id="Phobius"/>
    </source>
</evidence>
<evidence type="ECO:0000313" key="2">
    <source>
        <dbReference type="EMBL" id="MCD2165746.1"/>
    </source>
</evidence>
<keyword evidence="1" id="KW-0812">Transmembrane</keyword>
<organism evidence="2 3">
    <name type="scientific">Comamonas koreensis</name>
    <dbReference type="NCBI Taxonomy" id="160825"/>
    <lineage>
        <taxon>Bacteria</taxon>
        <taxon>Pseudomonadati</taxon>
        <taxon>Pseudomonadota</taxon>
        <taxon>Betaproteobacteria</taxon>
        <taxon>Burkholderiales</taxon>
        <taxon>Comamonadaceae</taxon>
        <taxon>Comamonas</taxon>
    </lineage>
</organism>
<dbReference type="AlphaFoldDB" id="A0AAW4XWD7"/>
<sequence>MPSNSTMRSILLLIIAVLIGGLAALNWEVLSTPSEVNLGLTTIHAPLGVLMLALTILLCVIFIAYVLSLQGSVMLEARRHNKEMTAQRELADKAEASRFTELRQVLESQHAAGQSALLARLAELEAHLVARAQESDNSNAAYMGQIEDRMRQVEPPRNTF</sequence>
<keyword evidence="1" id="KW-1133">Transmembrane helix</keyword>
<name>A0AAW4XWD7_9BURK</name>
<evidence type="ECO:0000313" key="3">
    <source>
        <dbReference type="Proteomes" id="UP001199260"/>
    </source>
</evidence>
<proteinExistence type="predicted"/>
<protein>
    <submittedName>
        <fullName evidence="2">LapA family protein</fullName>
    </submittedName>
</protein>
<dbReference type="Proteomes" id="UP001199260">
    <property type="component" value="Unassembled WGS sequence"/>
</dbReference>
<dbReference type="EMBL" id="JAJNCT010000010">
    <property type="protein sequence ID" value="MCD2165746.1"/>
    <property type="molecule type" value="Genomic_DNA"/>
</dbReference>
<keyword evidence="3" id="KW-1185">Reference proteome</keyword>
<gene>
    <name evidence="2" type="ORF">LPW39_11420</name>
</gene>
<feature type="transmembrane region" description="Helical" evidence="1">
    <location>
        <begin position="47"/>
        <end position="69"/>
    </location>
</feature>
<accession>A0AAW4XWD7</accession>
<comment type="caution">
    <text evidence="2">The sequence shown here is derived from an EMBL/GenBank/DDBJ whole genome shotgun (WGS) entry which is preliminary data.</text>
</comment>